<dbReference type="GO" id="GO:0000423">
    <property type="term" value="P:mitophagy"/>
    <property type="evidence" value="ECO:0007669"/>
    <property type="project" value="InterPro"/>
</dbReference>
<proteinExistence type="predicted"/>
<evidence type="ECO:0008006" key="4">
    <source>
        <dbReference type="Google" id="ProtNLM"/>
    </source>
</evidence>
<dbReference type="GO" id="GO:0140580">
    <property type="term" value="F:mitochondrion autophagosome adaptor activity"/>
    <property type="evidence" value="ECO:0007669"/>
    <property type="project" value="InterPro"/>
</dbReference>
<keyword evidence="3" id="KW-1185">Reference proteome</keyword>
<reference evidence="2" key="1">
    <citation type="submission" date="2020-11" db="EMBL/GenBank/DDBJ databases">
        <authorList>
            <consortium name="DOE Joint Genome Institute"/>
            <person name="Ahrendt S."/>
            <person name="Riley R."/>
            <person name="Andreopoulos W."/>
            <person name="Labutti K."/>
            <person name="Pangilinan J."/>
            <person name="Ruiz-Duenas F.J."/>
            <person name="Barrasa J.M."/>
            <person name="Sanchez-Garcia M."/>
            <person name="Camarero S."/>
            <person name="Miyauchi S."/>
            <person name="Serrano A."/>
            <person name="Linde D."/>
            <person name="Babiker R."/>
            <person name="Drula E."/>
            <person name="Ayuso-Fernandez I."/>
            <person name="Pacheco R."/>
            <person name="Padilla G."/>
            <person name="Ferreira P."/>
            <person name="Barriuso J."/>
            <person name="Kellner H."/>
            <person name="Castanera R."/>
            <person name="Alfaro M."/>
            <person name="Ramirez L."/>
            <person name="Pisabarro A.G."/>
            <person name="Kuo A."/>
            <person name="Tritt A."/>
            <person name="Lipzen A."/>
            <person name="He G."/>
            <person name="Yan M."/>
            <person name="Ng V."/>
            <person name="Cullen D."/>
            <person name="Martin F."/>
            <person name="Rosso M.-N."/>
            <person name="Henrissat B."/>
            <person name="Hibbett D."/>
            <person name="Martinez A.T."/>
            <person name="Grigoriev I.V."/>
        </authorList>
    </citation>
    <scope>NUCLEOTIDE SEQUENCE</scope>
    <source>
        <strain evidence="2">MF-IS2</strain>
    </source>
</reference>
<evidence type="ECO:0000313" key="3">
    <source>
        <dbReference type="Proteomes" id="UP000807342"/>
    </source>
</evidence>
<dbReference type="EMBL" id="MU151243">
    <property type="protein sequence ID" value="KAF9446488.1"/>
    <property type="molecule type" value="Genomic_DNA"/>
</dbReference>
<accession>A0A9P5X8L1</accession>
<dbReference type="Pfam" id="PF08589">
    <property type="entry name" value="ATG43"/>
    <property type="match status" value="1"/>
</dbReference>
<protein>
    <recommendedName>
        <fullName evidence="4">DUF1770-domain-containing protein</fullName>
    </recommendedName>
</protein>
<comment type="caution">
    <text evidence="2">The sequence shown here is derived from an EMBL/GenBank/DDBJ whole genome shotgun (WGS) entry which is preliminary data.</text>
</comment>
<dbReference type="AlphaFoldDB" id="A0A9P5X8L1"/>
<sequence length="184" mass="21123">MASSHPHLFHQHRHNVNDEHNSGYPHQHRRRHKAKLPVIPDLRFEYSYLRSVSPYVQVERLHHSAQRQPSADDLLEDYEKVDVHSEEDVSIEETASIPKEVVHVQWKKVLWITTRDQVISPMLQGALWAIASYFLTPYSAQLGSKLGQLVRARPPSKEGPGAGWLRKWVKSLGLTAKSGSEEKQ</sequence>
<feature type="region of interest" description="Disordered" evidence="1">
    <location>
        <begin position="1"/>
        <end position="33"/>
    </location>
</feature>
<dbReference type="PANTHER" id="PTHR38699">
    <property type="entry name" value="CHROMOSOME 1, WHOLE GENOME SHOTGUN SEQUENCE"/>
    <property type="match status" value="1"/>
</dbReference>
<dbReference type="Proteomes" id="UP000807342">
    <property type="component" value="Unassembled WGS sequence"/>
</dbReference>
<evidence type="ECO:0000313" key="2">
    <source>
        <dbReference type="EMBL" id="KAF9446488.1"/>
    </source>
</evidence>
<dbReference type="PANTHER" id="PTHR38699:SF1">
    <property type="entry name" value="MITOPHAGY RECEPTOR ATG43"/>
    <property type="match status" value="1"/>
</dbReference>
<dbReference type="OrthoDB" id="2430343at2759"/>
<gene>
    <name evidence="2" type="ORF">P691DRAFT_803909</name>
</gene>
<dbReference type="InterPro" id="IPR013898">
    <property type="entry name" value="Atg43"/>
</dbReference>
<evidence type="ECO:0000256" key="1">
    <source>
        <dbReference type="SAM" id="MobiDB-lite"/>
    </source>
</evidence>
<name>A0A9P5X8L1_9AGAR</name>
<organism evidence="2 3">
    <name type="scientific">Macrolepiota fuliginosa MF-IS2</name>
    <dbReference type="NCBI Taxonomy" id="1400762"/>
    <lineage>
        <taxon>Eukaryota</taxon>
        <taxon>Fungi</taxon>
        <taxon>Dikarya</taxon>
        <taxon>Basidiomycota</taxon>
        <taxon>Agaricomycotina</taxon>
        <taxon>Agaricomycetes</taxon>
        <taxon>Agaricomycetidae</taxon>
        <taxon>Agaricales</taxon>
        <taxon>Agaricineae</taxon>
        <taxon>Agaricaceae</taxon>
        <taxon>Macrolepiota</taxon>
    </lineage>
</organism>